<evidence type="ECO:0000256" key="6">
    <source>
        <dbReference type="SAM" id="SignalP"/>
    </source>
</evidence>
<accession>A0A8J9S958</accession>
<keyword evidence="6" id="KW-0732">Signal</keyword>
<dbReference type="PANTHER" id="PTHR30566:SF5">
    <property type="entry name" value="MECHANOSENSITIVE ION CHANNEL PROTEIN 1, MITOCHONDRIAL-RELATED"/>
    <property type="match status" value="1"/>
</dbReference>
<dbReference type="Gene3D" id="1.10.287.1260">
    <property type="match status" value="1"/>
</dbReference>
<dbReference type="SUPFAM" id="SSF50182">
    <property type="entry name" value="Sm-like ribonucleoproteins"/>
    <property type="match status" value="1"/>
</dbReference>
<organism evidence="8">
    <name type="scientific">Phaeodactylum tricornutum</name>
    <name type="common">Diatom</name>
    <dbReference type="NCBI Taxonomy" id="2850"/>
    <lineage>
        <taxon>Eukaryota</taxon>
        <taxon>Sar</taxon>
        <taxon>Stramenopiles</taxon>
        <taxon>Ochrophyta</taxon>
        <taxon>Bacillariophyta</taxon>
        <taxon>Bacillariophyceae</taxon>
        <taxon>Bacillariophycidae</taxon>
        <taxon>Naviculales</taxon>
        <taxon>Phaeodactylaceae</taxon>
        <taxon>Phaeodactylum</taxon>
    </lineage>
</organism>
<evidence type="ECO:0000313" key="8">
    <source>
        <dbReference type="EMBL" id="CAG9285856.1"/>
    </source>
</evidence>
<keyword evidence="4" id="KW-1133">Transmembrane helix</keyword>
<dbReference type="EMBL" id="OU594961">
    <property type="protein sequence ID" value="CAG9285856.1"/>
    <property type="molecule type" value="Genomic_DNA"/>
</dbReference>
<name>A0A8J9S958_PHATR</name>
<evidence type="ECO:0000256" key="1">
    <source>
        <dbReference type="ARBA" id="ARBA00004141"/>
    </source>
</evidence>
<gene>
    <name evidence="8" type="ORF">PTTT1_LOCUS30426</name>
</gene>
<evidence type="ECO:0000256" key="4">
    <source>
        <dbReference type="ARBA" id="ARBA00022989"/>
    </source>
</evidence>
<proteinExistence type="inferred from homology"/>
<evidence type="ECO:0000256" key="3">
    <source>
        <dbReference type="ARBA" id="ARBA00022692"/>
    </source>
</evidence>
<protein>
    <recommendedName>
        <fullName evidence="7">Mechanosensitive ion channel MscS domain-containing protein</fullName>
    </recommendedName>
</protein>
<evidence type="ECO:0000256" key="2">
    <source>
        <dbReference type="ARBA" id="ARBA00008017"/>
    </source>
</evidence>
<dbReference type="PANTHER" id="PTHR30566">
    <property type="entry name" value="YNAI-RELATED MECHANOSENSITIVE ION CHANNEL"/>
    <property type="match status" value="1"/>
</dbReference>
<dbReference type="GO" id="GO:0055085">
    <property type="term" value="P:transmembrane transport"/>
    <property type="evidence" value="ECO:0007669"/>
    <property type="project" value="InterPro"/>
</dbReference>
<dbReference type="AlphaFoldDB" id="A0A8J9S958"/>
<reference evidence="8" key="1">
    <citation type="submission" date="2022-02" db="EMBL/GenBank/DDBJ databases">
        <authorList>
            <person name="Giguere J D."/>
        </authorList>
    </citation>
    <scope>NUCLEOTIDE SEQUENCE</scope>
    <source>
        <strain evidence="8">CCAP 1055/1</strain>
    </source>
</reference>
<keyword evidence="5" id="KW-0472">Membrane</keyword>
<dbReference type="Pfam" id="PF00924">
    <property type="entry name" value="MS_channel_2nd"/>
    <property type="match status" value="1"/>
</dbReference>
<dbReference type="GO" id="GO:0016020">
    <property type="term" value="C:membrane"/>
    <property type="evidence" value="ECO:0007669"/>
    <property type="project" value="UniProtKB-SubCell"/>
</dbReference>
<evidence type="ECO:0000259" key="7">
    <source>
        <dbReference type="Pfam" id="PF00924"/>
    </source>
</evidence>
<comment type="similarity">
    <text evidence="2">Belongs to the MscS (TC 1.A.23) family.</text>
</comment>
<feature type="domain" description="Mechanosensitive ion channel MscS" evidence="7">
    <location>
        <begin position="267"/>
        <end position="334"/>
    </location>
</feature>
<feature type="signal peptide" evidence="6">
    <location>
        <begin position="1"/>
        <end position="34"/>
    </location>
</feature>
<dbReference type="InterPro" id="IPR006685">
    <property type="entry name" value="MscS_channel_2nd"/>
</dbReference>
<dbReference type="Proteomes" id="UP000836788">
    <property type="component" value="Chromosome 20"/>
</dbReference>
<comment type="subcellular location">
    <subcellularLocation>
        <location evidence="1">Membrane</location>
        <topology evidence="1">Multi-pass membrane protein</topology>
    </subcellularLocation>
</comment>
<dbReference type="InterPro" id="IPR010920">
    <property type="entry name" value="LSM_dom_sf"/>
</dbReference>
<dbReference type="InterPro" id="IPR011014">
    <property type="entry name" value="MscS_channel_TM-2"/>
</dbReference>
<keyword evidence="3" id="KW-0812">Transmembrane</keyword>
<dbReference type="Gene3D" id="2.30.30.60">
    <property type="match status" value="1"/>
</dbReference>
<dbReference type="SUPFAM" id="SSF82861">
    <property type="entry name" value="Mechanosensitive channel protein MscS (YggB), transmembrane region"/>
    <property type="match status" value="1"/>
</dbReference>
<dbReference type="InterPro" id="IPR023408">
    <property type="entry name" value="MscS_beta-dom_sf"/>
</dbReference>
<feature type="chain" id="PRO_5035466820" description="Mechanosensitive ion channel MscS domain-containing protein" evidence="6">
    <location>
        <begin position="35"/>
        <end position="435"/>
    </location>
</feature>
<evidence type="ECO:0000256" key="5">
    <source>
        <dbReference type="ARBA" id="ARBA00023136"/>
    </source>
</evidence>
<sequence>MTFHRNFRSSPWLRPCCVVGCLWVLVAWIPVIQASPIDPAGSGTGGFAEEVKKASSAIKSSVQNLAGYGTLAGQQGFLARVLISREEAKLLYKTVEQTVHFEDLLLIVLIGWTTVPVLKIPYEKLMMQRPFGDTALFVLADHLQQIAKIATLVYLTDILQLYCVGLGFDFCKMGNVPHAFAQAAYTVWGAQRLAAIKKYLLRRYVSHHPETYGRMQIFNRLLDAAIYAAGILATLNLFKVEMGVAMHSFLAFGSVGTLAVGLASQGITTQILNGLMLASSDRIYEGDSVKFGNGQSGTIVKLGWLETVLRGSDEVMVSIPNTDLLKQQVSNLSRIRYCQVKQTLKIKYKDAEKVPGLLDMIKQEIRVACPSLITDGTRPFRAYWTDFTPESALEIMVDAHFYLKPIGDEYFSNRMQVLQAIDRAVRNQGVTLVEI</sequence>